<feature type="domain" description="Peptidase M20 dimerisation" evidence="3">
    <location>
        <begin position="210"/>
        <end position="273"/>
    </location>
</feature>
<evidence type="ECO:0000313" key="4">
    <source>
        <dbReference type="EMBL" id="KYG60716.1"/>
    </source>
</evidence>
<dbReference type="InterPro" id="IPR050072">
    <property type="entry name" value="Peptidase_M20A"/>
</dbReference>
<dbReference type="InterPro" id="IPR002933">
    <property type="entry name" value="Peptidase_M20"/>
</dbReference>
<dbReference type="Gene3D" id="3.40.630.10">
    <property type="entry name" value="Zn peptidases"/>
    <property type="match status" value="2"/>
</dbReference>
<proteinExistence type="predicted"/>
<dbReference type="Pfam" id="PF01546">
    <property type="entry name" value="Peptidase_M20"/>
    <property type="match status" value="1"/>
</dbReference>
<dbReference type="OrthoDB" id="7055905at2"/>
<dbReference type="SUPFAM" id="SSF53187">
    <property type="entry name" value="Zn-dependent exopeptidases"/>
    <property type="match status" value="1"/>
</dbReference>
<dbReference type="GO" id="GO:0016787">
    <property type="term" value="F:hydrolase activity"/>
    <property type="evidence" value="ECO:0007669"/>
    <property type="project" value="UniProtKB-KW"/>
</dbReference>
<dbReference type="RefSeq" id="WP_063244979.1">
    <property type="nucleotide sequence ID" value="NZ_LUKF01000019.1"/>
</dbReference>
<name>A0A150WCL5_BDEBC</name>
<accession>A0A150WCL5</accession>
<evidence type="ECO:0000256" key="2">
    <source>
        <dbReference type="ARBA" id="ARBA00022801"/>
    </source>
</evidence>
<dbReference type="PANTHER" id="PTHR43808">
    <property type="entry name" value="ACETYLORNITHINE DEACETYLASE"/>
    <property type="match status" value="1"/>
</dbReference>
<sequence length="448" mass="50195">MDFIEACRQLIAIDSTPTHGNRDIAKWVAAFCRQKGLHVEEQEEIVGDLLQVNVIARPVAERPDAEFLLQTHLDTVDPGPFSLWTETGANPFDAHIIEGKIHGLGAADVKLDFLCKLEAMAAFVNQKSWRLPPVLVGTFGEESGMQGALKLIRKNKIAAKMALIGEPSDLKVINAAKGYASVEIRVPFSDEEMHYRHEHNLRESTSTQSKLFRGKAAHSSTPHLGESAIAKMLEYLMMLPDSVNIMEMDGGNNFNTIPSHAFLEIDMVTQIKNPISKKVSNIYRAVKELELEFLDYKDNDFHPSTPTLNIGLIRTNEDDVQISGTCRIPPIISHEIYEGWMDRLRRVCEMNGASFRVNDYKKPFRTEVNSILVKGCLDELRAMGLSDRPITQASTNEASIFSRIGVECVCFGPGKREGNVHTTQEHVALEDLDKAIAFYKRVIERFCV</sequence>
<dbReference type="Proteomes" id="UP000075391">
    <property type="component" value="Unassembled WGS sequence"/>
</dbReference>
<dbReference type="SUPFAM" id="SSF55031">
    <property type="entry name" value="Bacterial exopeptidase dimerisation domain"/>
    <property type="match status" value="1"/>
</dbReference>
<keyword evidence="1" id="KW-0479">Metal-binding</keyword>
<dbReference type="Gene3D" id="3.30.70.360">
    <property type="match status" value="1"/>
</dbReference>
<dbReference type="AlphaFoldDB" id="A0A150WCL5"/>
<protein>
    <submittedName>
        <fullName evidence="4">Succinyl-diaminopimelate desuccinylase</fullName>
    </submittedName>
</protein>
<organism evidence="4 5">
    <name type="scientific">Bdellovibrio bacteriovorus</name>
    <dbReference type="NCBI Taxonomy" id="959"/>
    <lineage>
        <taxon>Bacteria</taxon>
        <taxon>Pseudomonadati</taxon>
        <taxon>Bdellovibrionota</taxon>
        <taxon>Bdellovibrionia</taxon>
        <taxon>Bdellovibrionales</taxon>
        <taxon>Pseudobdellovibrionaceae</taxon>
        <taxon>Bdellovibrio</taxon>
    </lineage>
</organism>
<dbReference type="GO" id="GO:0046872">
    <property type="term" value="F:metal ion binding"/>
    <property type="evidence" value="ECO:0007669"/>
    <property type="project" value="UniProtKB-KW"/>
</dbReference>
<dbReference type="InterPro" id="IPR036264">
    <property type="entry name" value="Bact_exopeptidase_dim_dom"/>
</dbReference>
<dbReference type="EMBL" id="LUKF01000019">
    <property type="protein sequence ID" value="KYG60716.1"/>
    <property type="molecule type" value="Genomic_DNA"/>
</dbReference>
<keyword evidence="2" id="KW-0378">Hydrolase</keyword>
<evidence type="ECO:0000259" key="3">
    <source>
        <dbReference type="Pfam" id="PF07687"/>
    </source>
</evidence>
<gene>
    <name evidence="4" type="ORF">AZI85_12035</name>
</gene>
<dbReference type="Pfam" id="PF07687">
    <property type="entry name" value="M20_dimer"/>
    <property type="match status" value="1"/>
</dbReference>
<reference evidence="4 5" key="1">
    <citation type="submission" date="2016-03" db="EMBL/GenBank/DDBJ databases">
        <authorList>
            <person name="Ploux O."/>
        </authorList>
    </citation>
    <scope>NUCLEOTIDE SEQUENCE [LARGE SCALE GENOMIC DNA]</scope>
    <source>
        <strain evidence="4 5">BER2</strain>
    </source>
</reference>
<evidence type="ECO:0000256" key="1">
    <source>
        <dbReference type="ARBA" id="ARBA00022723"/>
    </source>
</evidence>
<comment type="caution">
    <text evidence="4">The sequence shown here is derived from an EMBL/GenBank/DDBJ whole genome shotgun (WGS) entry which is preliminary data.</text>
</comment>
<evidence type="ECO:0000313" key="5">
    <source>
        <dbReference type="Proteomes" id="UP000075391"/>
    </source>
</evidence>
<dbReference type="InterPro" id="IPR011650">
    <property type="entry name" value="Peptidase_M20_dimer"/>
</dbReference>